<dbReference type="InterPro" id="IPR005467">
    <property type="entry name" value="His_kinase_dom"/>
</dbReference>
<dbReference type="SMART" id="SM00388">
    <property type="entry name" value="HisKA"/>
    <property type="match status" value="1"/>
</dbReference>
<dbReference type="KEGG" id="psel:GM415_09305"/>
<dbReference type="Gene3D" id="1.10.287.130">
    <property type="match status" value="1"/>
</dbReference>
<accession>A0A6I6JIU3</accession>
<dbReference type="Gene3D" id="3.30.565.10">
    <property type="entry name" value="Histidine kinase-like ATPase, C-terminal domain"/>
    <property type="match status" value="1"/>
</dbReference>
<evidence type="ECO:0000256" key="6">
    <source>
        <dbReference type="ARBA" id="ARBA00023012"/>
    </source>
</evidence>
<dbReference type="CDD" id="cd16922">
    <property type="entry name" value="HATPase_EvgS-ArcB-TorS-like"/>
    <property type="match status" value="1"/>
</dbReference>
<protein>
    <recommendedName>
        <fullName evidence="2">histidine kinase</fullName>
        <ecNumber evidence="2">2.7.13.3</ecNumber>
    </recommendedName>
</protein>
<gene>
    <name evidence="9" type="ORF">GM415_09305</name>
</gene>
<dbReference type="InterPro" id="IPR036097">
    <property type="entry name" value="HisK_dim/P_sf"/>
</dbReference>
<evidence type="ECO:0000256" key="2">
    <source>
        <dbReference type="ARBA" id="ARBA00012438"/>
    </source>
</evidence>
<keyword evidence="10" id="KW-1185">Reference proteome</keyword>
<dbReference type="PANTHER" id="PTHR43711">
    <property type="entry name" value="TWO-COMPONENT HISTIDINE KINASE"/>
    <property type="match status" value="1"/>
</dbReference>
<dbReference type="EC" id="2.7.13.3" evidence="2"/>
<dbReference type="EMBL" id="CP046400">
    <property type="protein sequence ID" value="QGY40313.1"/>
    <property type="molecule type" value="Genomic_DNA"/>
</dbReference>
<dbReference type="GO" id="GO:0000155">
    <property type="term" value="F:phosphorelay sensor kinase activity"/>
    <property type="evidence" value="ECO:0007669"/>
    <property type="project" value="InterPro"/>
</dbReference>
<comment type="catalytic activity">
    <reaction evidence="1">
        <text>ATP + protein L-histidine = ADP + protein N-phospho-L-histidine.</text>
        <dbReference type="EC" id="2.7.13.3"/>
    </reaction>
</comment>
<sequence length="594" mass="66321">MNKHIPSVSLRNQLMLGLGVTIILCLAIAFLFVTVTKSQVKKILDDDLDKMASYVAGLVESDYEAKKGQAHQLAQENALRVVLDLNLPAQARTLLDKQQEDSPFDCLWLLDNNGRNVASSKAGESILLPPVDASRPASFLPWDQTLSVIFVNPIRQHEETVGYLVALSAFPGARVFKRINQEYDVGMAIWHSGRPTSISSWLRRTDYARLGAPAGRHELALTLQNGGKQKFMTTKFPLVQDSEGLALEGELVRSMQQAEHPFQLVNVTFFASLVMILICMAAFSRFLSVQVVQPIRELARNADSIRIKGYAENNPKFDTKTAKRNEVAALYRSFFDMVKSQNEARAKAERAEKVKTDFLSVVSHELRTPMTSVLGFTKMNRKRLADHIYPRIGEGEDAPLKVVRQIENNFDIIISEGTRLTDLINDVLDLAKLESGAFEWNMRPVDVEELLRQSLAACTSLFIDKDLDYRLVVKKGLPLIKGDYDKLMQVVINFLSNAIKFTEAGGEVVCTTYRDGGEAIVSIRDTGIGIPEEEQALVFERFHQRRETLTDKPQGTGLGLPICKNIIEAHGGRIWLESEPGKGSTFSFAIPLPE</sequence>
<evidence type="ECO:0000256" key="1">
    <source>
        <dbReference type="ARBA" id="ARBA00000085"/>
    </source>
</evidence>
<keyword evidence="6" id="KW-0902">Two-component regulatory system</keyword>
<evidence type="ECO:0000256" key="5">
    <source>
        <dbReference type="ARBA" id="ARBA00022777"/>
    </source>
</evidence>
<dbReference type="RefSeq" id="WP_158947534.1">
    <property type="nucleotide sequence ID" value="NZ_CP046400.1"/>
</dbReference>
<dbReference type="SMART" id="SM00387">
    <property type="entry name" value="HATPase_c"/>
    <property type="match status" value="1"/>
</dbReference>
<dbReference type="FunFam" id="3.30.565.10:FF:000006">
    <property type="entry name" value="Sensor histidine kinase WalK"/>
    <property type="match status" value="1"/>
</dbReference>
<dbReference type="SUPFAM" id="SSF55874">
    <property type="entry name" value="ATPase domain of HSP90 chaperone/DNA topoisomerase II/histidine kinase"/>
    <property type="match status" value="1"/>
</dbReference>
<dbReference type="Pfam" id="PF02518">
    <property type="entry name" value="HATPase_c"/>
    <property type="match status" value="1"/>
</dbReference>
<evidence type="ECO:0000259" key="8">
    <source>
        <dbReference type="PROSITE" id="PS50109"/>
    </source>
</evidence>
<dbReference type="InterPro" id="IPR036890">
    <property type="entry name" value="HATPase_C_sf"/>
</dbReference>
<dbReference type="Proteomes" id="UP000428328">
    <property type="component" value="Chromosome"/>
</dbReference>
<dbReference type="Gene3D" id="6.10.340.10">
    <property type="match status" value="1"/>
</dbReference>
<feature type="transmembrane region" description="Helical" evidence="7">
    <location>
        <begin position="264"/>
        <end position="287"/>
    </location>
</feature>
<keyword evidence="3" id="KW-0597">Phosphoprotein</keyword>
<evidence type="ECO:0000313" key="10">
    <source>
        <dbReference type="Proteomes" id="UP000428328"/>
    </source>
</evidence>
<evidence type="ECO:0000256" key="4">
    <source>
        <dbReference type="ARBA" id="ARBA00022679"/>
    </source>
</evidence>
<keyword evidence="5" id="KW-0418">Kinase</keyword>
<dbReference type="InterPro" id="IPR003661">
    <property type="entry name" value="HisK_dim/P_dom"/>
</dbReference>
<dbReference type="SUPFAM" id="SSF47384">
    <property type="entry name" value="Homodimeric domain of signal transducing histidine kinase"/>
    <property type="match status" value="1"/>
</dbReference>
<evidence type="ECO:0000256" key="7">
    <source>
        <dbReference type="SAM" id="Phobius"/>
    </source>
</evidence>
<keyword evidence="4" id="KW-0808">Transferase</keyword>
<reference evidence="9 10" key="1">
    <citation type="submission" date="2019-11" db="EMBL/GenBank/DDBJ databases">
        <authorList>
            <person name="Zheng R.K."/>
            <person name="Sun C.M."/>
        </authorList>
    </citation>
    <scope>NUCLEOTIDE SEQUENCE [LARGE SCALE GENOMIC DNA]</scope>
    <source>
        <strain evidence="9 10">SRB007</strain>
    </source>
</reference>
<feature type="transmembrane region" description="Helical" evidence="7">
    <location>
        <begin position="14"/>
        <end position="35"/>
    </location>
</feature>
<dbReference type="AlphaFoldDB" id="A0A6I6JIU3"/>
<dbReference type="InterPro" id="IPR050736">
    <property type="entry name" value="Sensor_HK_Regulatory"/>
</dbReference>
<keyword evidence="7" id="KW-0472">Membrane</keyword>
<dbReference type="Pfam" id="PF00512">
    <property type="entry name" value="HisKA"/>
    <property type="match status" value="1"/>
</dbReference>
<dbReference type="PRINTS" id="PR00344">
    <property type="entry name" value="BCTRLSENSOR"/>
</dbReference>
<dbReference type="InterPro" id="IPR003594">
    <property type="entry name" value="HATPase_dom"/>
</dbReference>
<evidence type="ECO:0000256" key="3">
    <source>
        <dbReference type="ARBA" id="ARBA00022553"/>
    </source>
</evidence>
<keyword evidence="7" id="KW-0812">Transmembrane</keyword>
<dbReference type="CDD" id="cd00082">
    <property type="entry name" value="HisKA"/>
    <property type="match status" value="1"/>
</dbReference>
<proteinExistence type="predicted"/>
<keyword evidence="7" id="KW-1133">Transmembrane helix</keyword>
<organism evidence="9 10">
    <name type="scientific">Pseudodesulfovibrio cashew</name>
    <dbReference type="NCBI Taxonomy" id="2678688"/>
    <lineage>
        <taxon>Bacteria</taxon>
        <taxon>Pseudomonadati</taxon>
        <taxon>Thermodesulfobacteriota</taxon>
        <taxon>Desulfovibrionia</taxon>
        <taxon>Desulfovibrionales</taxon>
        <taxon>Desulfovibrionaceae</taxon>
    </lineage>
</organism>
<evidence type="ECO:0000313" key="9">
    <source>
        <dbReference type="EMBL" id="QGY40313.1"/>
    </source>
</evidence>
<dbReference type="PANTHER" id="PTHR43711:SF30">
    <property type="entry name" value="HISTIDINE KINASE"/>
    <property type="match status" value="1"/>
</dbReference>
<name>A0A6I6JIU3_9BACT</name>
<dbReference type="InterPro" id="IPR004358">
    <property type="entry name" value="Sig_transdc_His_kin-like_C"/>
</dbReference>
<feature type="domain" description="Histidine kinase" evidence="8">
    <location>
        <begin position="361"/>
        <end position="594"/>
    </location>
</feature>
<dbReference type="PROSITE" id="PS50109">
    <property type="entry name" value="HIS_KIN"/>
    <property type="match status" value="1"/>
</dbReference>